<dbReference type="Gene3D" id="3.40.50.300">
    <property type="entry name" value="P-loop containing nucleotide triphosphate hydrolases"/>
    <property type="match status" value="1"/>
</dbReference>
<dbReference type="Pfam" id="PF22946">
    <property type="entry name" value="SPEF2_D5"/>
    <property type="match status" value="1"/>
</dbReference>
<keyword evidence="1" id="KW-0175">Coiled coil</keyword>
<organism evidence="3 4">
    <name type="scientific">Sander lucioperca</name>
    <name type="common">Pike-perch</name>
    <name type="synonym">Perca lucioperca</name>
    <dbReference type="NCBI Taxonomy" id="283035"/>
    <lineage>
        <taxon>Eukaryota</taxon>
        <taxon>Metazoa</taxon>
        <taxon>Chordata</taxon>
        <taxon>Craniata</taxon>
        <taxon>Vertebrata</taxon>
        <taxon>Euteleostomi</taxon>
        <taxon>Actinopterygii</taxon>
        <taxon>Neopterygii</taxon>
        <taxon>Teleostei</taxon>
        <taxon>Neoteleostei</taxon>
        <taxon>Acanthomorphata</taxon>
        <taxon>Eupercaria</taxon>
        <taxon>Perciformes</taxon>
        <taxon>Percoidei</taxon>
        <taxon>Percidae</taxon>
        <taxon>Luciopercinae</taxon>
        <taxon>Sander</taxon>
    </lineage>
</organism>
<dbReference type="PANTHER" id="PTHR14919:SF0">
    <property type="entry name" value="SPERM FLAGELLAR PROTEIN 2"/>
    <property type="match status" value="1"/>
</dbReference>
<keyword evidence="4" id="KW-1185">Reference proteome</keyword>
<dbReference type="GeneTree" id="ENSGT00390000008160"/>
<feature type="coiled-coil region" evidence="1">
    <location>
        <begin position="317"/>
        <end position="344"/>
    </location>
</feature>
<dbReference type="Pfam" id="PF24082">
    <property type="entry name" value="SPEF2_C"/>
    <property type="match status" value="1"/>
</dbReference>
<dbReference type="GO" id="GO:0097225">
    <property type="term" value="C:sperm midpiece"/>
    <property type="evidence" value="ECO:0007669"/>
    <property type="project" value="TreeGrafter"/>
</dbReference>
<reference evidence="3" key="1">
    <citation type="submission" date="2025-08" db="UniProtKB">
        <authorList>
            <consortium name="Ensembl"/>
        </authorList>
    </citation>
    <scope>IDENTIFICATION</scope>
</reference>
<dbReference type="Pfam" id="PF00406">
    <property type="entry name" value="ADK"/>
    <property type="match status" value="1"/>
</dbReference>
<accession>A0A8C9ZT46</accession>
<evidence type="ECO:0000313" key="3">
    <source>
        <dbReference type="Ensembl" id="ENSSLUP00000044319.1"/>
    </source>
</evidence>
<dbReference type="GO" id="GO:0002177">
    <property type="term" value="C:manchette"/>
    <property type="evidence" value="ECO:0007669"/>
    <property type="project" value="TreeGrafter"/>
</dbReference>
<dbReference type="GO" id="GO:0007288">
    <property type="term" value="P:sperm axoneme assembly"/>
    <property type="evidence" value="ECO:0007669"/>
    <property type="project" value="TreeGrafter"/>
</dbReference>
<dbReference type="Gene3D" id="1.10.418.10">
    <property type="entry name" value="Calponin-like domain"/>
    <property type="match status" value="1"/>
</dbReference>
<protein>
    <submittedName>
        <fullName evidence="3">Sperm flagellar 2</fullName>
    </submittedName>
</protein>
<feature type="domain" description="Calponin-homology (CH)" evidence="2">
    <location>
        <begin position="1"/>
        <end position="105"/>
    </location>
</feature>
<dbReference type="Proteomes" id="UP000694568">
    <property type="component" value="Unplaced"/>
</dbReference>
<name>A0A8C9ZT46_SANLU</name>
<dbReference type="InterPro" id="IPR052634">
    <property type="entry name" value="Sperm_flagellar-bone_growth"/>
</dbReference>
<evidence type="ECO:0000256" key="1">
    <source>
        <dbReference type="SAM" id="Coils"/>
    </source>
</evidence>
<dbReference type="InterPro" id="IPR056199">
    <property type="entry name" value="SPEF2_C"/>
</dbReference>
<dbReference type="InterPro" id="IPR027417">
    <property type="entry name" value="P-loop_NTPase"/>
</dbReference>
<reference evidence="3" key="2">
    <citation type="submission" date="2025-09" db="UniProtKB">
        <authorList>
            <consortium name="Ensembl"/>
        </authorList>
    </citation>
    <scope>IDENTIFICATION</scope>
</reference>
<dbReference type="SUPFAM" id="SSF52540">
    <property type="entry name" value="P-loop containing nucleoside triphosphate hydrolases"/>
    <property type="match status" value="1"/>
</dbReference>
<dbReference type="GO" id="GO:0005737">
    <property type="term" value="C:cytoplasm"/>
    <property type="evidence" value="ECO:0007669"/>
    <property type="project" value="UniProtKB-ARBA"/>
</dbReference>
<dbReference type="InterPro" id="IPR054517">
    <property type="entry name" value="SPEF2_D5"/>
</dbReference>
<dbReference type="InterPro" id="IPR001715">
    <property type="entry name" value="CH_dom"/>
</dbReference>
<dbReference type="PANTHER" id="PTHR14919">
    <property type="entry name" value="KPL2-RELATED"/>
    <property type="match status" value="1"/>
</dbReference>
<dbReference type="SUPFAM" id="SSF47576">
    <property type="entry name" value="Calponin-homology domain, CH-domain"/>
    <property type="match status" value="1"/>
</dbReference>
<feature type="coiled-coil region" evidence="1">
    <location>
        <begin position="839"/>
        <end position="873"/>
    </location>
</feature>
<dbReference type="Ensembl" id="ENSSLUT00000045712.1">
    <property type="protein sequence ID" value="ENSSLUP00000044319.1"/>
    <property type="gene ID" value="ENSSLUG00000019614.1"/>
</dbReference>
<dbReference type="PROSITE" id="PS50021">
    <property type="entry name" value="CH"/>
    <property type="match status" value="1"/>
</dbReference>
<dbReference type="Pfam" id="PF06294">
    <property type="entry name" value="CH_2"/>
    <property type="match status" value="1"/>
</dbReference>
<dbReference type="InterPro" id="IPR010441">
    <property type="entry name" value="CH_2"/>
</dbReference>
<gene>
    <name evidence="3" type="primary">spef2</name>
</gene>
<evidence type="ECO:0000313" key="4">
    <source>
        <dbReference type="Proteomes" id="UP000694568"/>
    </source>
</evidence>
<sequence length="1414" mass="162642">MSDILCRWLNEELRLSKAVDPKTFTKDFSSGYLIGEVLHKYQLQKDFSMFMKKDTSISRLNNFTRVEPTLQLLGISFDINTAQDLMQEKQGVATRLLYQLYVSLENKKKAEISGTLMEIMQPAASAGLHKIEHEIYTDQLHRVVKRDAELKLQKISQHYEEKCQQLNDRFVMPHPTQQRRQLRVQDEKRMKNIEKLRACRQKHNDIMSCNQATTFQVPRPPPYTSQLNLKKRQQQQQHTDFICDLNLFISSGQPFPEDFPLGGSGQGCVVPGSGTKLILQSNTKYIQDIRKRLEENAVAREQREKRRDRFLVEQLKAHEAQEEARREEQLVKRLTRQTQQEQRLATQLLQIRLQKDVIRKNRQFREQQYQQRRERDFQEALEREAALAQQAKLDLAEEIRKELEFCNRIAAERAQIRYTKHFKSCKDILEQIVDLATKVGEYRLLTGNLIPEKPMREWKELLFRGLPLYEPIKCQQPGFEFSTPLDPVELKKQEILKNQDYDEYTNMVGEWAWPEEAGEIKLTLANNNILGHVVLRLRNIVHPPITEPSLPSFPHFTIKACVLGKFCSGKTTCLAKLAKAHGIYVLSADTLIEEALNAYQNGEEVCQTQYNSIVTSLLSTRAMQGAAAEEELRKGNAIPNELLVDIIVEAIRQVPAQSGWILDGFPFDITQAYLLEKALGGSVDVGNGVVSSRPNLAADPNPPKTPPPPTPALDLALLLDIPDERVISPFQDTWPKLEKWFGEKQNILVRIDADVDEEELYKRVESVLQQVMMQTQEVCDSYVNNVKTVMQQLRSQRTVLNHHLFNIREEYKHFLGRPDLKQELVSHWQKDFNSIPDDMREDEDTKAELHLRLDELRERLWDISDKRKEEDEQERAALMGNGWLENLVNYHSVLMQVELDRFQDTLYILSVYFLSMYRQVLPELPPKLDCIPLLNTPVIKDQNERYMHESVCKRSISAYIVVFLCLSPFTCFPENTAKARIALVKGHGLVMVHSLQSRAEETLSSMEKWLEAHYLADMKSIDQLSVVVRHHIEAGAKLQNELVLECTDFYLNGDCHMVASPAPPPRPPPLEKPTRSTPTITQLESLHQQLCIVAPSGLMSSSEFSSLLRNIISVNMGRNTLPEAWINKNETQVLCKYSRDSQHKLIDWRRFLLSAALPWPFPSLSQLLAVLQLFKAADAGDTGYINEEQYLQTELWFSNESVQPVPEDPSEPLPYDRLANLRKFFFQLFADHSFSPPRLDYLSMLQYFAADPHPRQGFIRALSVVLGRHLKHSSPAQLVKSMPSIEEATELSSSELDGDYKEEETQWPSSSSLGEQVVSIPALLAVICHNVAKMKDDKPLPPGCLSQEEHTEQLVHIFRELGYKPEDCVSFSRLSQHPFIQGLMETLTHYQLVNIHRVLMAHQDEGEANSLTVS</sequence>
<evidence type="ECO:0000259" key="2">
    <source>
        <dbReference type="PROSITE" id="PS50021"/>
    </source>
</evidence>
<dbReference type="InterPro" id="IPR036872">
    <property type="entry name" value="CH_dom_sf"/>
</dbReference>
<proteinExistence type="predicted"/>